<dbReference type="InterPro" id="IPR011013">
    <property type="entry name" value="Gal_mutarotase_sf_dom"/>
</dbReference>
<dbReference type="InterPro" id="IPR000519">
    <property type="entry name" value="P_trefoil_dom"/>
</dbReference>
<evidence type="ECO:0000256" key="2">
    <source>
        <dbReference type="PROSITE-ProRule" id="PRU00779"/>
    </source>
</evidence>
<dbReference type="OrthoDB" id="5839090at2759"/>
<organism evidence="4 5">
    <name type="scientific">Thinocorus orbignyianus</name>
    <dbReference type="NCBI Taxonomy" id="161742"/>
    <lineage>
        <taxon>Eukaryota</taxon>
        <taxon>Metazoa</taxon>
        <taxon>Chordata</taxon>
        <taxon>Craniata</taxon>
        <taxon>Vertebrata</taxon>
        <taxon>Euteleostomi</taxon>
        <taxon>Archelosauria</taxon>
        <taxon>Archosauria</taxon>
        <taxon>Dinosauria</taxon>
        <taxon>Saurischia</taxon>
        <taxon>Theropoda</taxon>
        <taxon>Coelurosauria</taxon>
        <taxon>Aves</taxon>
        <taxon>Neognathae</taxon>
        <taxon>Neoaves</taxon>
        <taxon>Aequornithes</taxon>
        <taxon>Ciconiiformes</taxon>
        <taxon>Thinocoridae</taxon>
        <taxon>Thinocorus</taxon>
    </lineage>
</organism>
<sequence>QSLCAQRGCCWAPRSDPSAPWCFFSGGSGYRGSGGTRQTAQGFELSLSRLPSPSLFGAEVPRLLLTAQRQSPTRFRFKISDPEKRRFEVPHEHVGPFLEPRAADPKYGVEI</sequence>
<proteinExistence type="predicted"/>
<dbReference type="CDD" id="cd00111">
    <property type="entry name" value="Trefoil"/>
    <property type="match status" value="1"/>
</dbReference>
<feature type="non-terminal residue" evidence="4">
    <location>
        <position position="111"/>
    </location>
</feature>
<dbReference type="SUPFAM" id="SSF57492">
    <property type="entry name" value="Trefoil"/>
    <property type="match status" value="1"/>
</dbReference>
<dbReference type="PROSITE" id="PS51448">
    <property type="entry name" value="P_TREFOIL_2"/>
    <property type="match status" value="1"/>
</dbReference>
<keyword evidence="5" id="KW-1185">Reference proteome</keyword>
<comment type="caution">
    <text evidence="4">The sequence shown here is derived from an EMBL/GenBank/DDBJ whole genome shotgun (WGS) entry which is preliminary data.</text>
</comment>
<dbReference type="InterPro" id="IPR044913">
    <property type="entry name" value="P_trefoil_dom_sf"/>
</dbReference>
<reference evidence="4 5" key="1">
    <citation type="submission" date="2019-09" db="EMBL/GenBank/DDBJ databases">
        <title>Bird 10,000 Genomes (B10K) Project - Family phase.</title>
        <authorList>
            <person name="Zhang G."/>
        </authorList>
    </citation>
    <scope>NUCLEOTIDE SEQUENCE [LARGE SCALE GENOMIC DNA]</scope>
    <source>
        <strain evidence="4">B10K-DU-002-47</strain>
        <tissue evidence="4">Muscle</tissue>
    </source>
</reference>
<dbReference type="Gene3D" id="4.10.110.10">
    <property type="entry name" value="Spasmolytic Protein, domain 1"/>
    <property type="match status" value="1"/>
</dbReference>
<name>A0A7L1X6S2_9AVES</name>
<dbReference type="GO" id="GO:0003824">
    <property type="term" value="F:catalytic activity"/>
    <property type="evidence" value="ECO:0007669"/>
    <property type="project" value="InterPro"/>
</dbReference>
<dbReference type="Pfam" id="PF00088">
    <property type="entry name" value="Trefoil"/>
    <property type="match status" value="1"/>
</dbReference>
<gene>
    <name evidence="4" type="primary">Si_1</name>
    <name evidence="4" type="ORF">THIORB_R10048</name>
</gene>
<dbReference type="AlphaFoldDB" id="A0A7L1X6S2"/>
<keyword evidence="1" id="KW-1015">Disulfide bond</keyword>
<dbReference type="Proteomes" id="UP000565698">
    <property type="component" value="Unassembled WGS sequence"/>
</dbReference>
<evidence type="ECO:0000259" key="3">
    <source>
        <dbReference type="PROSITE" id="PS51448"/>
    </source>
</evidence>
<dbReference type="GO" id="GO:0030246">
    <property type="term" value="F:carbohydrate binding"/>
    <property type="evidence" value="ECO:0007669"/>
    <property type="project" value="InterPro"/>
</dbReference>
<dbReference type="GO" id="GO:0005975">
    <property type="term" value="P:carbohydrate metabolic process"/>
    <property type="evidence" value="ECO:0007669"/>
    <property type="project" value="InterPro"/>
</dbReference>
<comment type="caution">
    <text evidence="2">Lacks conserved residue(s) required for the propagation of feature annotation.</text>
</comment>
<evidence type="ECO:0000313" key="4">
    <source>
        <dbReference type="EMBL" id="NXP05887.1"/>
    </source>
</evidence>
<feature type="domain" description="P-type" evidence="3">
    <location>
        <begin position="1"/>
        <end position="26"/>
    </location>
</feature>
<protein>
    <submittedName>
        <fullName evidence="4">SUIS protein</fullName>
    </submittedName>
</protein>
<evidence type="ECO:0000256" key="1">
    <source>
        <dbReference type="ARBA" id="ARBA00023157"/>
    </source>
</evidence>
<feature type="non-terminal residue" evidence="4">
    <location>
        <position position="1"/>
    </location>
</feature>
<accession>A0A7L1X6S2</accession>
<dbReference type="SUPFAM" id="SSF74650">
    <property type="entry name" value="Galactose mutarotase-like"/>
    <property type="match status" value="1"/>
</dbReference>
<dbReference type="EMBL" id="VXBW01002378">
    <property type="protein sequence ID" value="NXP05887.1"/>
    <property type="molecule type" value="Genomic_DNA"/>
</dbReference>
<evidence type="ECO:0000313" key="5">
    <source>
        <dbReference type="Proteomes" id="UP000565698"/>
    </source>
</evidence>
<dbReference type="Gene3D" id="2.60.40.1760">
    <property type="entry name" value="glycosyl hydrolase (family 31)"/>
    <property type="match status" value="1"/>
</dbReference>